<dbReference type="AlphaFoldDB" id="A0A4Y2T700"/>
<protein>
    <submittedName>
        <fullName evidence="1">Uncharacterized protein</fullName>
    </submittedName>
</protein>
<evidence type="ECO:0000313" key="1">
    <source>
        <dbReference type="EMBL" id="GBN95710.1"/>
    </source>
</evidence>
<name>A0A4Y2T700_ARAVE</name>
<reference evidence="1 2" key="1">
    <citation type="journal article" date="2019" name="Sci. Rep.">
        <title>Orb-weaving spider Araneus ventricosus genome elucidates the spidroin gene catalogue.</title>
        <authorList>
            <person name="Kono N."/>
            <person name="Nakamura H."/>
            <person name="Ohtoshi R."/>
            <person name="Moran D.A.P."/>
            <person name="Shinohara A."/>
            <person name="Yoshida Y."/>
            <person name="Fujiwara M."/>
            <person name="Mori M."/>
            <person name="Tomita M."/>
            <person name="Arakawa K."/>
        </authorList>
    </citation>
    <scope>NUCLEOTIDE SEQUENCE [LARGE SCALE GENOMIC DNA]</scope>
</reference>
<keyword evidence="2" id="KW-1185">Reference proteome</keyword>
<organism evidence="1 2">
    <name type="scientific">Araneus ventricosus</name>
    <name type="common">Orbweaver spider</name>
    <name type="synonym">Epeira ventricosa</name>
    <dbReference type="NCBI Taxonomy" id="182803"/>
    <lineage>
        <taxon>Eukaryota</taxon>
        <taxon>Metazoa</taxon>
        <taxon>Ecdysozoa</taxon>
        <taxon>Arthropoda</taxon>
        <taxon>Chelicerata</taxon>
        <taxon>Arachnida</taxon>
        <taxon>Araneae</taxon>
        <taxon>Araneomorphae</taxon>
        <taxon>Entelegynae</taxon>
        <taxon>Araneoidea</taxon>
        <taxon>Araneidae</taxon>
        <taxon>Araneus</taxon>
    </lineage>
</organism>
<accession>A0A4Y2T700</accession>
<dbReference type="EMBL" id="BGPR01026187">
    <property type="protein sequence ID" value="GBN95710.1"/>
    <property type="molecule type" value="Genomic_DNA"/>
</dbReference>
<gene>
    <name evidence="1" type="ORF">AVEN_25244_1</name>
</gene>
<evidence type="ECO:0000313" key="2">
    <source>
        <dbReference type="Proteomes" id="UP000499080"/>
    </source>
</evidence>
<comment type="caution">
    <text evidence="1">The sequence shown here is derived from an EMBL/GenBank/DDBJ whole genome shotgun (WGS) entry which is preliminary data.</text>
</comment>
<proteinExistence type="predicted"/>
<dbReference type="Proteomes" id="UP000499080">
    <property type="component" value="Unassembled WGS sequence"/>
</dbReference>
<sequence length="90" mass="9794">MGAEIIGGRLKIQGPHPFFNDFQGPNFIKNFSRILKDRGNPASRLQPPERAMLAYHQNDHRTVGAAVSGGLAGVYESSPPPRGVLRATLQ</sequence>